<accession>A0ABQ5DGM6</accession>
<evidence type="ECO:0000313" key="2">
    <source>
        <dbReference type="EMBL" id="GJT37713.1"/>
    </source>
</evidence>
<organism evidence="2 3">
    <name type="scientific">Tanacetum coccineum</name>
    <dbReference type="NCBI Taxonomy" id="301880"/>
    <lineage>
        <taxon>Eukaryota</taxon>
        <taxon>Viridiplantae</taxon>
        <taxon>Streptophyta</taxon>
        <taxon>Embryophyta</taxon>
        <taxon>Tracheophyta</taxon>
        <taxon>Spermatophyta</taxon>
        <taxon>Magnoliopsida</taxon>
        <taxon>eudicotyledons</taxon>
        <taxon>Gunneridae</taxon>
        <taxon>Pentapetalae</taxon>
        <taxon>asterids</taxon>
        <taxon>campanulids</taxon>
        <taxon>Asterales</taxon>
        <taxon>Asteraceae</taxon>
        <taxon>Asteroideae</taxon>
        <taxon>Anthemideae</taxon>
        <taxon>Anthemidinae</taxon>
        <taxon>Tanacetum</taxon>
    </lineage>
</organism>
<proteinExistence type="predicted"/>
<feature type="region of interest" description="Disordered" evidence="1">
    <location>
        <begin position="1"/>
        <end position="20"/>
    </location>
</feature>
<evidence type="ECO:0000256" key="1">
    <source>
        <dbReference type="SAM" id="MobiDB-lite"/>
    </source>
</evidence>
<feature type="region of interest" description="Disordered" evidence="1">
    <location>
        <begin position="60"/>
        <end position="89"/>
    </location>
</feature>
<dbReference type="EMBL" id="BQNB010015246">
    <property type="protein sequence ID" value="GJT37713.1"/>
    <property type="molecule type" value="Genomic_DNA"/>
</dbReference>
<gene>
    <name evidence="2" type="ORF">Tco_0937578</name>
</gene>
<dbReference type="Proteomes" id="UP001151760">
    <property type="component" value="Unassembled WGS sequence"/>
</dbReference>
<evidence type="ECO:0000313" key="3">
    <source>
        <dbReference type="Proteomes" id="UP001151760"/>
    </source>
</evidence>
<name>A0ABQ5DGM6_9ASTR</name>
<sequence>MSVSHNSLSSDSNTESVGSSASLVILSDTETSVAAAPAIAPEIIPEIEAAVAVSPTAVFDLAQSDPKESSEDDPSEDGSSNNAAPEIAGPLVVQAVPSLPALPRRPAILV</sequence>
<reference evidence="2" key="2">
    <citation type="submission" date="2022-01" db="EMBL/GenBank/DDBJ databases">
        <authorList>
            <person name="Yamashiro T."/>
            <person name="Shiraishi A."/>
            <person name="Satake H."/>
            <person name="Nakayama K."/>
        </authorList>
    </citation>
    <scope>NUCLEOTIDE SEQUENCE</scope>
</reference>
<comment type="caution">
    <text evidence="2">The sequence shown here is derived from an EMBL/GenBank/DDBJ whole genome shotgun (WGS) entry which is preliminary data.</text>
</comment>
<keyword evidence="3" id="KW-1185">Reference proteome</keyword>
<reference evidence="2" key="1">
    <citation type="journal article" date="2022" name="Int. J. Mol. Sci.">
        <title>Draft Genome of Tanacetum Coccineum: Genomic Comparison of Closely Related Tanacetum-Family Plants.</title>
        <authorList>
            <person name="Yamashiro T."/>
            <person name="Shiraishi A."/>
            <person name="Nakayama K."/>
            <person name="Satake H."/>
        </authorList>
    </citation>
    <scope>NUCLEOTIDE SEQUENCE</scope>
</reference>
<protein>
    <submittedName>
        <fullName evidence="2">Uncharacterized protein</fullName>
    </submittedName>
</protein>
<feature type="compositionally biased region" description="Low complexity" evidence="1">
    <location>
        <begin position="1"/>
        <end position="16"/>
    </location>
</feature>